<name>A0A0F9VEP3_9ZZZZ</name>
<organism evidence="1">
    <name type="scientific">marine sediment metagenome</name>
    <dbReference type="NCBI Taxonomy" id="412755"/>
    <lineage>
        <taxon>unclassified sequences</taxon>
        <taxon>metagenomes</taxon>
        <taxon>ecological metagenomes</taxon>
    </lineage>
</organism>
<evidence type="ECO:0000313" key="1">
    <source>
        <dbReference type="EMBL" id="KKN72036.1"/>
    </source>
</evidence>
<gene>
    <name evidence="1" type="ORF">LCGC14_0414310</name>
</gene>
<reference evidence="1" key="1">
    <citation type="journal article" date="2015" name="Nature">
        <title>Complex archaea that bridge the gap between prokaryotes and eukaryotes.</title>
        <authorList>
            <person name="Spang A."/>
            <person name="Saw J.H."/>
            <person name="Jorgensen S.L."/>
            <person name="Zaremba-Niedzwiedzka K."/>
            <person name="Martijn J."/>
            <person name="Lind A.E."/>
            <person name="van Eijk R."/>
            <person name="Schleper C."/>
            <person name="Guy L."/>
            <person name="Ettema T.J."/>
        </authorList>
    </citation>
    <scope>NUCLEOTIDE SEQUENCE</scope>
</reference>
<dbReference type="EMBL" id="LAZR01000370">
    <property type="protein sequence ID" value="KKN72036.1"/>
    <property type="molecule type" value="Genomic_DNA"/>
</dbReference>
<protein>
    <submittedName>
        <fullName evidence="1">Uncharacterized protein</fullName>
    </submittedName>
</protein>
<comment type="caution">
    <text evidence="1">The sequence shown here is derived from an EMBL/GenBank/DDBJ whole genome shotgun (WGS) entry which is preliminary data.</text>
</comment>
<accession>A0A0F9VEP3</accession>
<dbReference type="AlphaFoldDB" id="A0A0F9VEP3"/>
<sequence>MTQREAKRRVLRYWGAAMQIEIASFLLEEEDVEDDDWARLWDAQVELGDELIRRGESSPK</sequence>
<proteinExistence type="predicted"/>